<sequence>MIDAEPDMVVVGQAGDGDEAVARARSLRPDVVVMDVRMPRADGVQATRRLVADEFVVDGKFVSAVLILTTFNDDSVVHEALHAGASGFLLKSASSRMLGEAVRAVAGGYAWLDPPVARKLLAEFVSRPVSLLPADSYLERLTLRETEVLIIAAHGFTNQDIVEHLIISEATVKTHVSRVLTKLGLHDRAQAVAWAYRSGLVRPEDPPPVRRRGPHR</sequence>
<dbReference type="PANTHER" id="PTHR43214">
    <property type="entry name" value="TWO-COMPONENT RESPONSE REGULATOR"/>
    <property type="match status" value="1"/>
</dbReference>
<evidence type="ECO:0000256" key="5">
    <source>
        <dbReference type="PROSITE-ProRule" id="PRU00169"/>
    </source>
</evidence>
<dbReference type="SUPFAM" id="SSF46894">
    <property type="entry name" value="C-terminal effector domain of the bipartite response regulators"/>
    <property type="match status" value="1"/>
</dbReference>
<dbReference type="PROSITE" id="PS50043">
    <property type="entry name" value="HTH_LUXR_2"/>
    <property type="match status" value="1"/>
</dbReference>
<dbReference type="Gene3D" id="3.40.50.2300">
    <property type="match status" value="1"/>
</dbReference>
<dbReference type="GO" id="GO:0003677">
    <property type="term" value="F:DNA binding"/>
    <property type="evidence" value="ECO:0007669"/>
    <property type="project" value="UniProtKB-KW"/>
</dbReference>
<dbReference type="EMBL" id="BOQL01000065">
    <property type="protein sequence ID" value="GIM76950.1"/>
    <property type="molecule type" value="Genomic_DNA"/>
</dbReference>
<accession>A0A919SQ49</accession>
<dbReference type="InterPro" id="IPR016032">
    <property type="entry name" value="Sig_transdc_resp-reg_C-effctor"/>
</dbReference>
<evidence type="ECO:0000313" key="8">
    <source>
        <dbReference type="EMBL" id="GIM76950.1"/>
    </source>
</evidence>
<evidence type="ECO:0000256" key="3">
    <source>
        <dbReference type="ARBA" id="ARBA00023125"/>
    </source>
</evidence>
<evidence type="ECO:0000259" key="7">
    <source>
        <dbReference type="PROSITE" id="PS50110"/>
    </source>
</evidence>
<evidence type="ECO:0000256" key="4">
    <source>
        <dbReference type="ARBA" id="ARBA00023163"/>
    </source>
</evidence>
<keyword evidence="4" id="KW-0804">Transcription</keyword>
<keyword evidence="9" id="KW-1185">Reference proteome</keyword>
<dbReference type="InterPro" id="IPR039420">
    <property type="entry name" value="WalR-like"/>
</dbReference>
<dbReference type="GO" id="GO:0006355">
    <property type="term" value="P:regulation of DNA-templated transcription"/>
    <property type="evidence" value="ECO:0007669"/>
    <property type="project" value="InterPro"/>
</dbReference>
<feature type="domain" description="Response regulatory" evidence="7">
    <location>
        <begin position="1"/>
        <end position="106"/>
    </location>
</feature>
<dbReference type="Pfam" id="PF00072">
    <property type="entry name" value="Response_reg"/>
    <property type="match status" value="1"/>
</dbReference>
<dbReference type="AlphaFoldDB" id="A0A919SQ49"/>
<dbReference type="SMART" id="SM00421">
    <property type="entry name" value="HTH_LUXR"/>
    <property type="match status" value="1"/>
</dbReference>
<dbReference type="PANTHER" id="PTHR43214:SF24">
    <property type="entry name" value="TRANSCRIPTIONAL REGULATORY PROTEIN NARL-RELATED"/>
    <property type="match status" value="1"/>
</dbReference>
<name>A0A919SQ49_9ACTN</name>
<dbReference type="InterPro" id="IPR001789">
    <property type="entry name" value="Sig_transdc_resp-reg_receiver"/>
</dbReference>
<dbReference type="Pfam" id="PF00196">
    <property type="entry name" value="GerE"/>
    <property type="match status" value="1"/>
</dbReference>
<organism evidence="8 9">
    <name type="scientific">Actinoplanes auranticolor</name>
    <dbReference type="NCBI Taxonomy" id="47988"/>
    <lineage>
        <taxon>Bacteria</taxon>
        <taxon>Bacillati</taxon>
        <taxon>Actinomycetota</taxon>
        <taxon>Actinomycetes</taxon>
        <taxon>Micromonosporales</taxon>
        <taxon>Micromonosporaceae</taxon>
        <taxon>Actinoplanes</taxon>
    </lineage>
</organism>
<dbReference type="CDD" id="cd06170">
    <property type="entry name" value="LuxR_C_like"/>
    <property type="match status" value="1"/>
</dbReference>
<evidence type="ECO:0000313" key="9">
    <source>
        <dbReference type="Proteomes" id="UP000681340"/>
    </source>
</evidence>
<dbReference type="Proteomes" id="UP000681340">
    <property type="component" value="Unassembled WGS sequence"/>
</dbReference>
<dbReference type="InterPro" id="IPR000792">
    <property type="entry name" value="Tscrpt_reg_LuxR_C"/>
</dbReference>
<dbReference type="GO" id="GO:0000160">
    <property type="term" value="P:phosphorelay signal transduction system"/>
    <property type="evidence" value="ECO:0007669"/>
    <property type="project" value="InterPro"/>
</dbReference>
<feature type="domain" description="HTH luxR-type" evidence="6">
    <location>
        <begin position="134"/>
        <end position="199"/>
    </location>
</feature>
<evidence type="ECO:0000259" key="6">
    <source>
        <dbReference type="PROSITE" id="PS50043"/>
    </source>
</evidence>
<feature type="modified residue" description="4-aspartylphosphate" evidence="5">
    <location>
        <position position="35"/>
    </location>
</feature>
<evidence type="ECO:0000256" key="1">
    <source>
        <dbReference type="ARBA" id="ARBA00022553"/>
    </source>
</evidence>
<dbReference type="InterPro" id="IPR011006">
    <property type="entry name" value="CheY-like_superfamily"/>
</dbReference>
<dbReference type="SUPFAM" id="SSF52172">
    <property type="entry name" value="CheY-like"/>
    <property type="match status" value="1"/>
</dbReference>
<dbReference type="InterPro" id="IPR058245">
    <property type="entry name" value="NreC/VraR/RcsB-like_REC"/>
</dbReference>
<reference evidence="8" key="1">
    <citation type="submission" date="2021-03" db="EMBL/GenBank/DDBJ databases">
        <title>Whole genome shotgun sequence of Actinoplanes auranticolor NBRC 12245.</title>
        <authorList>
            <person name="Komaki H."/>
            <person name="Tamura T."/>
        </authorList>
    </citation>
    <scope>NUCLEOTIDE SEQUENCE</scope>
    <source>
        <strain evidence="8">NBRC 12245</strain>
    </source>
</reference>
<dbReference type="SMART" id="SM00448">
    <property type="entry name" value="REC"/>
    <property type="match status" value="1"/>
</dbReference>
<keyword evidence="2" id="KW-0805">Transcription regulation</keyword>
<dbReference type="PROSITE" id="PS50110">
    <property type="entry name" value="RESPONSE_REGULATORY"/>
    <property type="match status" value="1"/>
</dbReference>
<proteinExistence type="predicted"/>
<keyword evidence="1 5" id="KW-0597">Phosphoprotein</keyword>
<dbReference type="PRINTS" id="PR00038">
    <property type="entry name" value="HTHLUXR"/>
</dbReference>
<keyword evidence="3 8" id="KW-0238">DNA-binding</keyword>
<protein>
    <submittedName>
        <fullName evidence="8">DNA-binding response regulator</fullName>
    </submittedName>
</protein>
<evidence type="ECO:0000256" key="2">
    <source>
        <dbReference type="ARBA" id="ARBA00023015"/>
    </source>
</evidence>
<dbReference type="CDD" id="cd17535">
    <property type="entry name" value="REC_NarL-like"/>
    <property type="match status" value="1"/>
</dbReference>
<comment type="caution">
    <text evidence="8">The sequence shown here is derived from an EMBL/GenBank/DDBJ whole genome shotgun (WGS) entry which is preliminary data.</text>
</comment>
<gene>
    <name evidence="8" type="ORF">Aau02nite_73470</name>
</gene>